<dbReference type="AlphaFoldDB" id="A0A372ZSK3"/>
<gene>
    <name evidence="1" type="ORF">DR950_12205</name>
</gene>
<organism evidence="1 2">
    <name type="scientific">Kitasatospora xanthocidica</name>
    <dbReference type="NCBI Taxonomy" id="83382"/>
    <lineage>
        <taxon>Bacteria</taxon>
        <taxon>Bacillati</taxon>
        <taxon>Actinomycetota</taxon>
        <taxon>Actinomycetes</taxon>
        <taxon>Kitasatosporales</taxon>
        <taxon>Streptomycetaceae</taxon>
        <taxon>Kitasatospora</taxon>
    </lineage>
</organism>
<accession>A0A372ZSK3</accession>
<evidence type="ECO:0008006" key="3">
    <source>
        <dbReference type="Google" id="ProtNLM"/>
    </source>
</evidence>
<reference evidence="1 2" key="1">
    <citation type="submission" date="2018-08" db="EMBL/GenBank/DDBJ databases">
        <title>Diversity &amp; Physiological Properties of Lignin-Decomposing Actinobacteria from Soil.</title>
        <authorList>
            <person name="Roh S.G."/>
            <person name="Kim S.B."/>
        </authorList>
    </citation>
    <scope>NUCLEOTIDE SEQUENCE [LARGE SCALE GENOMIC DNA]</scope>
    <source>
        <strain evidence="1 2">MMS17-GH009</strain>
    </source>
</reference>
<evidence type="ECO:0000313" key="1">
    <source>
        <dbReference type="EMBL" id="RGD58442.1"/>
    </source>
</evidence>
<sequence length="243" mass="26564">MRPEDVPLLFQELAREFADVTGMSVAATGSLARGDHRTGPDGDVVSNLDLIHLVGEDAYVPDVRAVVGRRMRRISDTFGIETTSVIARLPAFRLAGHAHYRISMRPEWFCDGLGLGPEAFDLPGHEDDPRAALAWMMQPVPYYLAKATVQDPPTNLAKARRAATRLADRFDLAGIRDDLDNLPRALRTLIAERGLTPLESTARYLDAPTHPAVAQRVRDAVFVESMGLPSADSMVVLLPSASN</sequence>
<protein>
    <recommendedName>
        <fullName evidence="3">Nucleotidyltransferase</fullName>
    </recommendedName>
</protein>
<keyword evidence="2" id="KW-1185">Reference proteome</keyword>
<dbReference type="Proteomes" id="UP000263377">
    <property type="component" value="Unassembled WGS sequence"/>
</dbReference>
<name>A0A372ZSK3_9ACTN</name>
<proteinExistence type="predicted"/>
<comment type="caution">
    <text evidence="1">The sequence shown here is derived from an EMBL/GenBank/DDBJ whole genome shotgun (WGS) entry which is preliminary data.</text>
</comment>
<dbReference type="EMBL" id="QVIG01000001">
    <property type="protein sequence ID" value="RGD58442.1"/>
    <property type="molecule type" value="Genomic_DNA"/>
</dbReference>
<dbReference type="RefSeq" id="WP_117487028.1">
    <property type="nucleotide sequence ID" value="NZ_QVIG01000001.1"/>
</dbReference>
<evidence type="ECO:0000313" key="2">
    <source>
        <dbReference type="Proteomes" id="UP000263377"/>
    </source>
</evidence>